<sequence>MGSVSSSAANPEYQEGKHTDMNRKEPKPGDLIEIFRVGYKHWAIYIGSGFVVHLVVNGLGSSSSCSLPAPGEMGVVMKEKLEDVVGGDRWRINNYLDKKYKPQQIYAIVKQAVGFIGTRLPYNLVSSNCEHFATDLRYGKSTSLQVGGQRKTERSFTSAAEIRVSRLRSAHSNKTALHPKTS</sequence>
<dbReference type="Gene3D" id="3.90.1720.10">
    <property type="entry name" value="endopeptidase domain like (from Nostoc punctiforme)"/>
    <property type="match status" value="1"/>
</dbReference>
<evidence type="ECO:0000256" key="2">
    <source>
        <dbReference type="ARBA" id="ARBA00022679"/>
    </source>
</evidence>
<evidence type="ECO:0000313" key="8">
    <source>
        <dbReference type="Proteomes" id="UP000261480"/>
    </source>
</evidence>
<dbReference type="PROSITE" id="PS51934">
    <property type="entry name" value="LRAT"/>
    <property type="match status" value="1"/>
</dbReference>
<feature type="domain" description="LRAT" evidence="6">
    <location>
        <begin position="31"/>
        <end position="145"/>
    </location>
</feature>
<feature type="region of interest" description="Disordered" evidence="5">
    <location>
        <begin position="1"/>
        <end position="25"/>
    </location>
</feature>
<keyword evidence="2" id="KW-0808">Transferase</keyword>
<dbReference type="GO" id="GO:0008970">
    <property type="term" value="F:phospholipase A1 activity"/>
    <property type="evidence" value="ECO:0007669"/>
    <property type="project" value="TreeGrafter"/>
</dbReference>
<dbReference type="STRING" id="48701.ENSPMEP00000026177"/>
<evidence type="ECO:0000256" key="5">
    <source>
        <dbReference type="SAM" id="MobiDB-lite"/>
    </source>
</evidence>
<evidence type="ECO:0000256" key="4">
    <source>
        <dbReference type="ARBA" id="ARBA00023098"/>
    </source>
</evidence>
<dbReference type="GO" id="GO:0004623">
    <property type="term" value="F:phospholipase A2 activity"/>
    <property type="evidence" value="ECO:0007669"/>
    <property type="project" value="TreeGrafter"/>
</dbReference>
<dbReference type="InterPro" id="IPR051496">
    <property type="entry name" value="H-rev107_PLA/AT"/>
</dbReference>
<dbReference type="AlphaFoldDB" id="A0A3B3YFN3"/>
<proteinExistence type="inferred from homology"/>
<keyword evidence="4" id="KW-0443">Lipid metabolism</keyword>
<comment type="similarity">
    <text evidence="1">Belongs to the H-rev107 family.</text>
</comment>
<dbReference type="Proteomes" id="UP000261480">
    <property type="component" value="Unplaced"/>
</dbReference>
<dbReference type="GO" id="GO:0016410">
    <property type="term" value="F:N-acyltransferase activity"/>
    <property type="evidence" value="ECO:0007669"/>
    <property type="project" value="TreeGrafter"/>
</dbReference>
<reference evidence="7" key="2">
    <citation type="submission" date="2025-09" db="UniProtKB">
        <authorList>
            <consortium name="Ensembl"/>
        </authorList>
    </citation>
    <scope>IDENTIFICATION</scope>
</reference>
<evidence type="ECO:0000313" key="7">
    <source>
        <dbReference type="Ensembl" id="ENSPMEP00000026177.1"/>
    </source>
</evidence>
<keyword evidence="3" id="KW-0378">Hydrolase</keyword>
<evidence type="ECO:0000256" key="1">
    <source>
        <dbReference type="ARBA" id="ARBA00007824"/>
    </source>
</evidence>
<dbReference type="Pfam" id="PF04970">
    <property type="entry name" value="LRAT"/>
    <property type="match status" value="1"/>
</dbReference>
<accession>A0A3B3YFN3</accession>
<dbReference type="PANTHER" id="PTHR13943">
    <property type="entry name" value="HRAS-LIKE SUPPRESSOR - RELATED"/>
    <property type="match status" value="1"/>
</dbReference>
<feature type="compositionally biased region" description="Basic and acidic residues" evidence="5">
    <location>
        <begin position="14"/>
        <end position="25"/>
    </location>
</feature>
<protein>
    <recommendedName>
        <fullName evidence="6">LRAT domain-containing protein</fullName>
    </recommendedName>
</protein>
<dbReference type="PANTHER" id="PTHR13943:SF31">
    <property type="entry name" value="PHOSPHOLIPASE A AND ACYLTRANSFERASE 3"/>
    <property type="match status" value="1"/>
</dbReference>
<reference evidence="7" key="1">
    <citation type="submission" date="2025-08" db="UniProtKB">
        <authorList>
            <consortium name="Ensembl"/>
        </authorList>
    </citation>
    <scope>IDENTIFICATION</scope>
</reference>
<evidence type="ECO:0000256" key="3">
    <source>
        <dbReference type="ARBA" id="ARBA00022801"/>
    </source>
</evidence>
<dbReference type="GO" id="GO:0005737">
    <property type="term" value="C:cytoplasm"/>
    <property type="evidence" value="ECO:0007669"/>
    <property type="project" value="TreeGrafter"/>
</dbReference>
<dbReference type="Ensembl" id="ENSPMET00000003221.1">
    <property type="protein sequence ID" value="ENSPMEP00000026177.1"/>
    <property type="gene ID" value="ENSPMEG00000009672.1"/>
</dbReference>
<organism evidence="7 8">
    <name type="scientific">Poecilia mexicana</name>
    <dbReference type="NCBI Taxonomy" id="48701"/>
    <lineage>
        <taxon>Eukaryota</taxon>
        <taxon>Metazoa</taxon>
        <taxon>Chordata</taxon>
        <taxon>Craniata</taxon>
        <taxon>Vertebrata</taxon>
        <taxon>Euteleostomi</taxon>
        <taxon>Actinopterygii</taxon>
        <taxon>Neopterygii</taxon>
        <taxon>Teleostei</taxon>
        <taxon>Neoteleostei</taxon>
        <taxon>Acanthomorphata</taxon>
        <taxon>Ovalentaria</taxon>
        <taxon>Atherinomorphae</taxon>
        <taxon>Cyprinodontiformes</taxon>
        <taxon>Poeciliidae</taxon>
        <taxon>Poeciliinae</taxon>
        <taxon>Poecilia</taxon>
    </lineage>
</organism>
<name>A0A3B3YFN3_9TELE</name>
<dbReference type="InterPro" id="IPR007053">
    <property type="entry name" value="LRAT_dom"/>
</dbReference>
<evidence type="ECO:0000259" key="6">
    <source>
        <dbReference type="PROSITE" id="PS51934"/>
    </source>
</evidence>
<keyword evidence="8" id="KW-1185">Reference proteome</keyword>
<dbReference type="GO" id="GO:0070292">
    <property type="term" value="P:N-acylphosphatidylethanolamine metabolic process"/>
    <property type="evidence" value="ECO:0007669"/>
    <property type="project" value="TreeGrafter"/>
</dbReference>